<gene>
    <name evidence="1" type="ORF">KFE25_001257</name>
</gene>
<dbReference type="EMBL" id="JAGTXO010000024">
    <property type="protein sequence ID" value="KAG8461639.1"/>
    <property type="molecule type" value="Genomic_DNA"/>
</dbReference>
<proteinExistence type="predicted"/>
<reference evidence="1" key="1">
    <citation type="submission" date="2021-05" db="EMBL/GenBank/DDBJ databases">
        <title>The genome of the haptophyte Pavlova lutheri (Diacronema luteri, Pavlovales) - a model for lipid biosynthesis in eukaryotic algae.</title>
        <authorList>
            <person name="Hulatt C.J."/>
            <person name="Posewitz M.C."/>
        </authorList>
    </citation>
    <scope>NUCLEOTIDE SEQUENCE</scope>
    <source>
        <strain evidence="1">NIVA-4/92</strain>
    </source>
</reference>
<accession>A0A8J5XCB5</accession>
<sequence>MIGRAFFHAGRMLRETGQALDRLGLRSQNNFVFRDKLSRHRAVMNLYEKRPSMAADVFVAPSASVIGDVILNDGVSVWYGAVVRSDVNPVTIGGYTNIQERAVVHAATSTPTGFKANCSIGSWVSVGQGAVLRACTVEDYCVIGAGSVLLEGSLVEKHAIVEPGSVLPAGGRVPSGEMWGGNPIAFVRKLSKEEAADIEKQANAVADAAKEHQEQFLPYGTTYQLRS</sequence>
<dbReference type="PANTHER" id="PTHR13061:SF29">
    <property type="entry name" value="GAMMA CARBONIC ANHYDRASE-LIKE 1, MITOCHONDRIAL-RELATED"/>
    <property type="match status" value="1"/>
</dbReference>
<dbReference type="CDD" id="cd04645">
    <property type="entry name" value="LbH_gamma_CA_like"/>
    <property type="match status" value="1"/>
</dbReference>
<dbReference type="SMR" id="A0A8J5XCB5"/>
<dbReference type="InterPro" id="IPR047324">
    <property type="entry name" value="LbH_gamma_CA-like"/>
</dbReference>
<name>A0A8J5XCB5_DIALT</name>
<keyword evidence="2" id="KW-1185">Reference proteome</keyword>
<evidence type="ECO:0000313" key="2">
    <source>
        <dbReference type="Proteomes" id="UP000751190"/>
    </source>
</evidence>
<evidence type="ECO:0008006" key="3">
    <source>
        <dbReference type="Google" id="ProtNLM"/>
    </source>
</evidence>
<dbReference type="Proteomes" id="UP000751190">
    <property type="component" value="Unassembled WGS sequence"/>
</dbReference>
<organism evidence="1 2">
    <name type="scientific">Diacronema lutheri</name>
    <name type="common">Unicellular marine alga</name>
    <name type="synonym">Monochrysis lutheri</name>
    <dbReference type="NCBI Taxonomy" id="2081491"/>
    <lineage>
        <taxon>Eukaryota</taxon>
        <taxon>Haptista</taxon>
        <taxon>Haptophyta</taxon>
        <taxon>Pavlovophyceae</taxon>
        <taxon>Pavlovales</taxon>
        <taxon>Pavlovaceae</taxon>
        <taxon>Diacronema</taxon>
    </lineage>
</organism>
<evidence type="ECO:0000313" key="1">
    <source>
        <dbReference type="EMBL" id="KAG8461639.1"/>
    </source>
</evidence>
<dbReference type="OrthoDB" id="25818at2759"/>
<dbReference type="AlphaFoldDB" id="A0A8J5XCB5"/>
<comment type="caution">
    <text evidence="1">The sequence shown here is derived from an EMBL/GenBank/DDBJ whole genome shotgun (WGS) entry which is preliminary data.</text>
</comment>
<dbReference type="InterPro" id="IPR011004">
    <property type="entry name" value="Trimer_LpxA-like_sf"/>
</dbReference>
<dbReference type="PANTHER" id="PTHR13061">
    <property type="entry name" value="DYNACTIN SUBUNIT P25"/>
    <property type="match status" value="1"/>
</dbReference>
<protein>
    <recommendedName>
        <fullName evidence="3">Gamma carbonic anhydrase</fullName>
    </recommendedName>
</protein>
<dbReference type="SUPFAM" id="SSF51161">
    <property type="entry name" value="Trimeric LpxA-like enzymes"/>
    <property type="match status" value="1"/>
</dbReference>
<dbReference type="InterPro" id="IPR050484">
    <property type="entry name" value="Transf_Hexapept/Carb_Anhydrase"/>
</dbReference>
<dbReference type="OMA" id="NIWYGAV"/>
<dbReference type="Gene3D" id="2.160.10.10">
    <property type="entry name" value="Hexapeptide repeat proteins"/>
    <property type="match status" value="1"/>
</dbReference>